<dbReference type="GO" id="GO:0071949">
    <property type="term" value="F:FAD binding"/>
    <property type="evidence" value="ECO:0007669"/>
    <property type="project" value="InterPro"/>
</dbReference>
<evidence type="ECO:0000313" key="6">
    <source>
        <dbReference type="EMBL" id="EGC17355.1"/>
    </source>
</evidence>
<comment type="caution">
    <text evidence="6">The sequence shown here is derived from an EMBL/GenBank/DDBJ whole genome shotgun (WGS) entry which is preliminary data.</text>
</comment>
<comment type="cofactor">
    <cofactor evidence="1">
        <name>FAD</name>
        <dbReference type="ChEBI" id="CHEBI:57692"/>
    </cofactor>
</comment>
<dbReference type="Pfam" id="PF01565">
    <property type="entry name" value="FAD_binding_4"/>
    <property type="match status" value="1"/>
</dbReference>
<comment type="similarity">
    <text evidence="2">Belongs to the FAD-binding oxidoreductase/transferase type 4 family.</text>
</comment>
<dbReference type="Gene3D" id="3.30.70.2190">
    <property type="match status" value="1"/>
</dbReference>
<dbReference type="Gene3D" id="3.30.70.2740">
    <property type="match status" value="1"/>
</dbReference>
<dbReference type="EMBL" id="AEWV01000021">
    <property type="protein sequence ID" value="EGC17355.1"/>
    <property type="molecule type" value="Genomic_DNA"/>
</dbReference>
<keyword evidence="3" id="KW-0285">Flavoprotein</keyword>
<evidence type="ECO:0000256" key="4">
    <source>
        <dbReference type="ARBA" id="ARBA00022827"/>
    </source>
</evidence>
<dbReference type="PROSITE" id="PS51387">
    <property type="entry name" value="FAD_PCMH"/>
    <property type="match status" value="1"/>
</dbReference>
<keyword evidence="4" id="KW-0274">FAD</keyword>
<evidence type="ECO:0000256" key="1">
    <source>
        <dbReference type="ARBA" id="ARBA00001974"/>
    </source>
</evidence>
<sequence>MHAALLRQQLAAFLSPAELPDDDAPFLLDQRKRYTSTDCVVVQPASVENVKKTVRFCAQHRIAITPQGGNTGLVGGSVAHGGIVLNLGKLNRIRHINLADNAITVDAGCILQNVQTAAAEHGRFFPLSLASEGSCQIGGNIACNAGGLNVLRYGTMRDLVLGLEVVLPNGELVSHLHPLHKNTTGYELKHLFIGSEGTLGIITGATLKLFAPPQTTETAWVGLDNVQAAISLLSNIKNHFAERLCSFELVSRFALELSAAHSRLAEPLHAEWHILLELTDSLPRHDLQDELAEFLCQNGGEHSIIAQNDQQRRDLWTLRENISAAQRTLGTSIKHDIAVPIAHTAAFIEQCGRDLTAQYPDIQLVVFGHLGDGSLHYNTFFPNELGDSVYRREEAVNATVYRHVLHNHGTIAAEHGIGTLKKSWLPQVRTADEIALMRAIKSQLDPNHLFNPNKLLPD</sequence>
<dbReference type="InterPro" id="IPR016167">
    <property type="entry name" value="FAD-bd_PCMH_sub1"/>
</dbReference>
<gene>
    <name evidence="6" type="primary">dld2</name>
    <name evidence="6" type="ORF">HMPREF9098_1371</name>
</gene>
<dbReference type="RefSeq" id="WP_003782965.1">
    <property type="nucleotide sequence ID" value="NZ_GL870929.1"/>
</dbReference>
<name>F0EZN4_9NEIS</name>
<evidence type="ECO:0000259" key="5">
    <source>
        <dbReference type="PROSITE" id="PS51387"/>
    </source>
</evidence>
<keyword evidence="6" id="KW-0560">Oxidoreductase</keyword>
<reference evidence="6 7" key="1">
    <citation type="submission" date="2011-01" db="EMBL/GenBank/DDBJ databases">
        <authorList>
            <person name="Muzny D."/>
            <person name="Qin X."/>
            <person name="Deng J."/>
            <person name="Jiang H."/>
            <person name="Liu Y."/>
            <person name="Qu J."/>
            <person name="Song X.-Z."/>
            <person name="Zhang L."/>
            <person name="Thornton R."/>
            <person name="Coyle M."/>
            <person name="Francisco L."/>
            <person name="Jackson L."/>
            <person name="Javaid M."/>
            <person name="Korchina V."/>
            <person name="Kovar C."/>
            <person name="Mata R."/>
            <person name="Mathew T."/>
            <person name="Ngo R."/>
            <person name="Nguyen L."/>
            <person name="Nguyen N."/>
            <person name="Okwuonu G."/>
            <person name="Ongeri F."/>
            <person name="Pham C."/>
            <person name="Simmons D."/>
            <person name="Wilczek-Boney K."/>
            <person name="Hale W."/>
            <person name="Jakkamsetti A."/>
            <person name="Pham P."/>
            <person name="Ruth R."/>
            <person name="San Lucas F."/>
            <person name="Warren J."/>
            <person name="Zhang J."/>
            <person name="Zhao Z."/>
            <person name="Zhou C."/>
            <person name="Zhu D."/>
            <person name="Lee S."/>
            <person name="Bess C."/>
            <person name="Blankenburg K."/>
            <person name="Forbes L."/>
            <person name="Fu Q."/>
            <person name="Gubbala S."/>
            <person name="Hirani K."/>
            <person name="Jayaseelan J.C."/>
            <person name="Lara F."/>
            <person name="Munidasa M."/>
            <person name="Palculict T."/>
            <person name="Patil S."/>
            <person name="Pu L.-L."/>
            <person name="Saada N."/>
            <person name="Tang L."/>
            <person name="Weissenberger G."/>
            <person name="Zhu Y."/>
            <person name="Hemphill L."/>
            <person name="Shang Y."/>
            <person name="Youmans B."/>
            <person name="Ayvaz T."/>
            <person name="Ross M."/>
            <person name="Santibanez J."/>
            <person name="Aqrawi P."/>
            <person name="Gross S."/>
            <person name="Joshi V."/>
            <person name="Fowler G."/>
            <person name="Nazareth L."/>
            <person name="Reid J."/>
            <person name="Worley K."/>
            <person name="Petrosino J."/>
            <person name="Highlander S."/>
            <person name="Gibbs R."/>
        </authorList>
    </citation>
    <scope>NUCLEOTIDE SEQUENCE [LARGE SCALE GENOMIC DNA]</scope>
    <source>
        <strain evidence="6 7">ATCC 33394</strain>
    </source>
</reference>
<dbReference type="InterPro" id="IPR004113">
    <property type="entry name" value="FAD-bd_oxidored_4_C"/>
</dbReference>
<dbReference type="InterPro" id="IPR051264">
    <property type="entry name" value="FAD-oxidored/transferase_4"/>
</dbReference>
<dbReference type="GO" id="GO:0004458">
    <property type="term" value="F:D-lactate dehydrogenase (cytochrome) activity"/>
    <property type="evidence" value="ECO:0007669"/>
    <property type="project" value="UniProtKB-EC"/>
</dbReference>
<dbReference type="Proteomes" id="UP000004088">
    <property type="component" value="Unassembled WGS sequence"/>
</dbReference>
<evidence type="ECO:0000313" key="7">
    <source>
        <dbReference type="Proteomes" id="UP000004088"/>
    </source>
</evidence>
<accession>F0EZN4</accession>
<dbReference type="GO" id="GO:0022904">
    <property type="term" value="P:respiratory electron transport chain"/>
    <property type="evidence" value="ECO:0007669"/>
    <property type="project" value="TreeGrafter"/>
</dbReference>
<dbReference type="EC" id="1.1.2.4" evidence="6"/>
<dbReference type="STRING" id="888741.HMPREF9098_1371"/>
<dbReference type="FunFam" id="1.10.45.10:FF:000001">
    <property type="entry name" value="D-lactate dehydrogenase mitochondrial"/>
    <property type="match status" value="1"/>
</dbReference>
<dbReference type="Pfam" id="PF02913">
    <property type="entry name" value="FAD-oxidase_C"/>
    <property type="match status" value="1"/>
</dbReference>
<dbReference type="InterPro" id="IPR016164">
    <property type="entry name" value="FAD-linked_Oxase-like_C"/>
</dbReference>
<dbReference type="Gene3D" id="3.30.43.10">
    <property type="entry name" value="Uridine Diphospho-n-acetylenolpyruvylglucosamine Reductase, domain 2"/>
    <property type="match status" value="1"/>
</dbReference>
<evidence type="ECO:0000256" key="3">
    <source>
        <dbReference type="ARBA" id="ARBA00022630"/>
    </source>
</evidence>
<evidence type="ECO:0000256" key="2">
    <source>
        <dbReference type="ARBA" id="ARBA00008000"/>
    </source>
</evidence>
<dbReference type="PANTHER" id="PTHR43716:SF2">
    <property type="entry name" value="BLL6224 PROTEIN"/>
    <property type="match status" value="1"/>
</dbReference>
<dbReference type="Gene3D" id="1.10.45.10">
    <property type="entry name" value="Vanillyl-alcohol Oxidase, Chain A, domain 4"/>
    <property type="match status" value="1"/>
</dbReference>
<dbReference type="Gene3D" id="3.30.465.10">
    <property type="match status" value="1"/>
</dbReference>
<protein>
    <submittedName>
        <fullName evidence="6">FAD linked oxidase, C-terminal domain protein</fullName>
        <ecNumber evidence="6">1.1.2.4</ecNumber>
    </submittedName>
</protein>
<proteinExistence type="inferred from homology"/>
<dbReference type="PANTHER" id="PTHR43716">
    <property type="entry name" value="D-2-HYDROXYGLUTARATE DEHYDROGENASE, MITOCHONDRIAL"/>
    <property type="match status" value="1"/>
</dbReference>
<dbReference type="InterPro" id="IPR016171">
    <property type="entry name" value="Vanillyl_alc_oxidase_C-sub2"/>
</dbReference>
<dbReference type="SUPFAM" id="SSF56176">
    <property type="entry name" value="FAD-binding/transporter-associated domain-like"/>
    <property type="match status" value="1"/>
</dbReference>
<dbReference type="SUPFAM" id="SSF55103">
    <property type="entry name" value="FAD-linked oxidases, C-terminal domain"/>
    <property type="match status" value="1"/>
</dbReference>
<feature type="domain" description="FAD-binding PCMH-type" evidence="5">
    <location>
        <begin position="34"/>
        <end position="212"/>
    </location>
</feature>
<dbReference type="InterPro" id="IPR016166">
    <property type="entry name" value="FAD-bd_PCMH"/>
</dbReference>
<dbReference type="HOGENOM" id="CLU_017779_4_1_4"/>
<dbReference type="InterPro" id="IPR036318">
    <property type="entry name" value="FAD-bd_PCMH-like_sf"/>
</dbReference>
<dbReference type="AlphaFoldDB" id="F0EZN4"/>
<dbReference type="InterPro" id="IPR016169">
    <property type="entry name" value="FAD-bd_PCMH_sub2"/>
</dbReference>
<keyword evidence="7" id="KW-1185">Reference proteome</keyword>
<organism evidence="6 7">
    <name type="scientific">Kingella denitrificans ATCC 33394</name>
    <dbReference type="NCBI Taxonomy" id="888741"/>
    <lineage>
        <taxon>Bacteria</taxon>
        <taxon>Pseudomonadati</taxon>
        <taxon>Pseudomonadota</taxon>
        <taxon>Betaproteobacteria</taxon>
        <taxon>Neisseriales</taxon>
        <taxon>Neisseriaceae</taxon>
        <taxon>Kingella</taxon>
    </lineage>
</organism>
<dbReference type="InterPro" id="IPR006094">
    <property type="entry name" value="Oxid_FAD_bind_N"/>
</dbReference>